<dbReference type="PANTHER" id="PTHR46383:SF1">
    <property type="entry name" value="ASPARTATE AMINOTRANSFERASE"/>
    <property type="match status" value="1"/>
</dbReference>
<dbReference type="CDD" id="cd00609">
    <property type="entry name" value="AAT_like"/>
    <property type="match status" value="1"/>
</dbReference>
<reference evidence="9" key="1">
    <citation type="submission" date="2021-06" db="EMBL/GenBank/DDBJ databases">
        <title>Direct submission.</title>
        <authorList>
            <person name="Lee C.-S."/>
            <person name="Jin L."/>
        </authorList>
    </citation>
    <scope>NUCLEOTIDE SEQUENCE</scope>
    <source>
        <strain evidence="9">Con5</strain>
    </source>
</reference>
<dbReference type="SUPFAM" id="SSF53383">
    <property type="entry name" value="PLP-dependent transferases"/>
    <property type="match status" value="1"/>
</dbReference>
<comment type="catalytic activity">
    <reaction evidence="7">
        <text>L-aspartate + 2-oxoglutarate = oxaloacetate + L-glutamate</text>
        <dbReference type="Rhea" id="RHEA:21824"/>
        <dbReference type="ChEBI" id="CHEBI:16452"/>
        <dbReference type="ChEBI" id="CHEBI:16810"/>
        <dbReference type="ChEBI" id="CHEBI:29985"/>
        <dbReference type="ChEBI" id="CHEBI:29991"/>
        <dbReference type="EC" id="2.6.1.1"/>
    </reaction>
</comment>
<evidence type="ECO:0000259" key="8">
    <source>
        <dbReference type="Pfam" id="PF00155"/>
    </source>
</evidence>
<dbReference type="PANTHER" id="PTHR46383">
    <property type="entry name" value="ASPARTATE AMINOTRANSFERASE"/>
    <property type="match status" value="1"/>
</dbReference>
<keyword evidence="4 9" id="KW-0032">Aminotransferase</keyword>
<dbReference type="KEGG" id="gfu:KM031_13540"/>
<proteinExistence type="inferred from homology"/>
<dbReference type="EMBL" id="CP076361">
    <property type="protein sequence ID" value="QWK89848.1"/>
    <property type="molecule type" value="Genomic_DNA"/>
</dbReference>
<keyword evidence="5" id="KW-0808">Transferase</keyword>
<evidence type="ECO:0000256" key="5">
    <source>
        <dbReference type="ARBA" id="ARBA00022679"/>
    </source>
</evidence>
<evidence type="ECO:0000313" key="9">
    <source>
        <dbReference type="EMBL" id="QWK89848.1"/>
    </source>
</evidence>
<evidence type="ECO:0000256" key="1">
    <source>
        <dbReference type="ARBA" id="ARBA00001933"/>
    </source>
</evidence>
<accession>A0A975P6D1</accession>
<comment type="cofactor">
    <cofactor evidence="1">
        <name>pyridoxal 5'-phosphate</name>
        <dbReference type="ChEBI" id="CHEBI:597326"/>
    </cofactor>
</comment>
<sequence>MKYASITERLAGLGGAKWEIHARARKMKAAGTPVLEFTIGEPDAPCPPELIETAARSMESGRTGYSNGRGEPGLLRALAARYSTRRGRHFGPEQVMCFPGTQTTLFAVLMALVESGDEVIIGDPMYATYEGLIRATGAQPVPVTLRPEHGFRLRVADVAAAITPRSRVLFLNTPHNPTGAVLTRDDIAALGALAVQHDLWIVSDEVYEDLVFDGVAFASPLDLPELAERSIACASISKSHAAPGFRSGWCIGPADFADRLLPLSETMLFGNQPFIADMTAQAVNHPSAVAPGMVDRFQRRAGLIHDRLNGTAGLRVHRPDAGMFALIDVRETGLSGEAFAASLLEAEHVAVMPGESFGAALSGWLRFALSQPDDIVLEGCARIARHAARLLDKAA</sequence>
<dbReference type="InterPro" id="IPR015424">
    <property type="entry name" value="PyrdxlP-dep_Trfase"/>
</dbReference>
<organism evidence="9 10">
    <name type="scientific">Gemmobacter fulvus</name>
    <dbReference type="NCBI Taxonomy" id="2840474"/>
    <lineage>
        <taxon>Bacteria</taxon>
        <taxon>Pseudomonadati</taxon>
        <taxon>Pseudomonadota</taxon>
        <taxon>Alphaproteobacteria</taxon>
        <taxon>Rhodobacterales</taxon>
        <taxon>Paracoccaceae</taxon>
        <taxon>Gemmobacter</taxon>
    </lineage>
</organism>
<evidence type="ECO:0000256" key="3">
    <source>
        <dbReference type="ARBA" id="ARBA00012753"/>
    </source>
</evidence>
<gene>
    <name evidence="9" type="ORF">KM031_13540</name>
</gene>
<evidence type="ECO:0000256" key="6">
    <source>
        <dbReference type="ARBA" id="ARBA00022898"/>
    </source>
</evidence>
<dbReference type="EC" id="2.6.1.1" evidence="3"/>
<evidence type="ECO:0000256" key="7">
    <source>
        <dbReference type="ARBA" id="ARBA00049185"/>
    </source>
</evidence>
<keyword evidence="10" id="KW-1185">Reference proteome</keyword>
<evidence type="ECO:0000313" key="10">
    <source>
        <dbReference type="Proteomes" id="UP000679352"/>
    </source>
</evidence>
<dbReference type="Gene3D" id="3.90.1150.10">
    <property type="entry name" value="Aspartate Aminotransferase, domain 1"/>
    <property type="match status" value="1"/>
</dbReference>
<name>A0A975P6D1_9RHOB</name>
<protein>
    <recommendedName>
        <fullName evidence="3">aspartate transaminase</fullName>
        <ecNumber evidence="3">2.6.1.1</ecNumber>
    </recommendedName>
</protein>
<keyword evidence="6" id="KW-0663">Pyridoxal phosphate</keyword>
<dbReference type="GO" id="GO:0006520">
    <property type="term" value="P:amino acid metabolic process"/>
    <property type="evidence" value="ECO:0007669"/>
    <property type="project" value="InterPro"/>
</dbReference>
<dbReference type="Proteomes" id="UP000679352">
    <property type="component" value="Chromosome"/>
</dbReference>
<dbReference type="GO" id="GO:0030170">
    <property type="term" value="F:pyridoxal phosphate binding"/>
    <property type="evidence" value="ECO:0007669"/>
    <property type="project" value="InterPro"/>
</dbReference>
<dbReference type="Gene3D" id="3.40.640.10">
    <property type="entry name" value="Type I PLP-dependent aspartate aminotransferase-like (Major domain)"/>
    <property type="match status" value="1"/>
</dbReference>
<dbReference type="RefSeq" id="WP_215506169.1">
    <property type="nucleotide sequence ID" value="NZ_CP076361.1"/>
</dbReference>
<dbReference type="GO" id="GO:0004069">
    <property type="term" value="F:L-aspartate:2-oxoglutarate aminotransferase activity"/>
    <property type="evidence" value="ECO:0007669"/>
    <property type="project" value="UniProtKB-EC"/>
</dbReference>
<evidence type="ECO:0000256" key="2">
    <source>
        <dbReference type="ARBA" id="ARBA00007441"/>
    </source>
</evidence>
<dbReference type="AlphaFoldDB" id="A0A975P6D1"/>
<comment type="similarity">
    <text evidence="2">Belongs to the class-I pyridoxal-phosphate-dependent aminotransferase family.</text>
</comment>
<dbReference type="InterPro" id="IPR015421">
    <property type="entry name" value="PyrdxlP-dep_Trfase_major"/>
</dbReference>
<evidence type="ECO:0000256" key="4">
    <source>
        <dbReference type="ARBA" id="ARBA00022576"/>
    </source>
</evidence>
<dbReference type="InterPro" id="IPR015422">
    <property type="entry name" value="PyrdxlP-dep_Trfase_small"/>
</dbReference>
<dbReference type="InterPro" id="IPR050596">
    <property type="entry name" value="AspAT/PAT-like"/>
</dbReference>
<feature type="domain" description="Aminotransferase class I/classII large" evidence="8">
    <location>
        <begin position="33"/>
        <end position="379"/>
    </location>
</feature>
<dbReference type="Pfam" id="PF00155">
    <property type="entry name" value="Aminotran_1_2"/>
    <property type="match status" value="1"/>
</dbReference>
<dbReference type="InterPro" id="IPR004839">
    <property type="entry name" value="Aminotransferase_I/II_large"/>
</dbReference>